<dbReference type="EC" id="3.2.1.21" evidence="4"/>
<proteinExistence type="inferred from homology"/>
<keyword evidence="2 4" id="KW-0378">Hydrolase</keyword>
<evidence type="ECO:0000313" key="4">
    <source>
        <dbReference type="EMBL" id="ODM08492.1"/>
    </source>
</evidence>
<dbReference type="SMART" id="SM01217">
    <property type="entry name" value="Fn3_like"/>
    <property type="match status" value="1"/>
</dbReference>
<dbReference type="SUPFAM" id="SSF52279">
    <property type="entry name" value="Beta-D-glucan exohydrolase, C-terminal domain"/>
    <property type="match status" value="1"/>
</dbReference>
<sequence>MNQAKEKRLQFTEKAQQIVDRMTLEEKVYLMSGNLSLQDMMADAMGEASHYNAKPYPAGGNEKEGVAPMLFCDGPRGVVCGTGESTCFPVTMCRGASFDAELEEEIGHAIGREVRGHGGNLFAGVCINLPYNPGWGRSQEVYGEDSFALGHMGAALVRGVQDEDVMACVKHYAFNSMEISRFKVSVDCERRTEREVYLPHFKECVDAGAASIMSSYNLYKGIHCGHSDYLLRKVLKEEWDFDGFVMSDFIWGVKDTAEAGNGGQDMEMCCTQFFGDKLVQAVKDGLVSEARINDSALRIVRTILAFEDSYRKSGHAYDKSVLGCKEHVELAKRAAEEGIVLLMNENKVLPLQKEKIKKIALLGKLANKANIGDHGSSRVFPAYVKTPMDGFNEILPDAEVIWYSGEDLEHAREVAKEADAVVFVVGFDHDDEGEFVAVENSENYTGAIGGDRKTLGLHADEVELIKAAGPENKNSAVVMIGGNMIMMTDWADCVSSVLMAFYPGQEGGSVIARIIMGDVNPSGKLPFVLPYEEKDLPQVNWDTTNHYYEYYHGYARLEKKGIRPMLPYGFGLSYTTFTVDKPAFSADGENVRAVCRVKNTGDREGAQVVQMYVGFGNSSIDRPVKLLRGFQRVTLSPGEEKQIEISCPVEKLKYYDTKSASFRLEHMEYEMYIGTSSAEEDLLKGTVSL</sequence>
<dbReference type="GO" id="GO:0008422">
    <property type="term" value="F:beta-glucosidase activity"/>
    <property type="evidence" value="ECO:0007669"/>
    <property type="project" value="UniProtKB-EC"/>
</dbReference>
<organism evidence="4 5">
    <name type="scientific">Eisenbergiella tayi</name>
    <dbReference type="NCBI Taxonomy" id="1432052"/>
    <lineage>
        <taxon>Bacteria</taxon>
        <taxon>Bacillati</taxon>
        <taxon>Bacillota</taxon>
        <taxon>Clostridia</taxon>
        <taxon>Lachnospirales</taxon>
        <taxon>Lachnospiraceae</taxon>
        <taxon>Eisenbergiella</taxon>
    </lineage>
</organism>
<dbReference type="Pfam" id="PF14310">
    <property type="entry name" value="Fn3-like"/>
    <property type="match status" value="1"/>
</dbReference>
<dbReference type="Pfam" id="PF00933">
    <property type="entry name" value="Glyco_hydro_3"/>
    <property type="match status" value="1"/>
</dbReference>
<dbReference type="GO" id="GO:0009251">
    <property type="term" value="P:glucan catabolic process"/>
    <property type="evidence" value="ECO:0007669"/>
    <property type="project" value="TreeGrafter"/>
</dbReference>
<evidence type="ECO:0000313" key="5">
    <source>
        <dbReference type="Proteomes" id="UP000094067"/>
    </source>
</evidence>
<dbReference type="PRINTS" id="PR00133">
    <property type="entry name" value="GLHYDRLASE3"/>
</dbReference>
<dbReference type="PATRIC" id="fig|1432052.4.peg.131"/>
<dbReference type="Proteomes" id="UP000094067">
    <property type="component" value="Unassembled WGS sequence"/>
</dbReference>
<feature type="domain" description="Fibronectin type III-like" evidence="3">
    <location>
        <begin position="607"/>
        <end position="677"/>
    </location>
</feature>
<dbReference type="PANTHER" id="PTHR42715">
    <property type="entry name" value="BETA-GLUCOSIDASE"/>
    <property type="match status" value="1"/>
</dbReference>
<name>A0A1E3AIM0_9FIRM</name>
<dbReference type="Gene3D" id="3.40.50.1700">
    <property type="entry name" value="Glycoside hydrolase family 3 C-terminal domain"/>
    <property type="match status" value="1"/>
</dbReference>
<dbReference type="InterPro" id="IPR017853">
    <property type="entry name" value="GH"/>
</dbReference>
<dbReference type="RefSeq" id="WP_069150880.1">
    <property type="nucleotide sequence ID" value="NZ_MCGH01000001.1"/>
</dbReference>
<dbReference type="Gene3D" id="3.20.20.300">
    <property type="entry name" value="Glycoside hydrolase, family 3, N-terminal domain"/>
    <property type="match status" value="1"/>
</dbReference>
<dbReference type="InterPro" id="IPR036881">
    <property type="entry name" value="Glyco_hydro_3_C_sf"/>
</dbReference>
<dbReference type="InterPro" id="IPR002772">
    <property type="entry name" value="Glyco_hydro_3_C"/>
</dbReference>
<accession>A0A1E3AIM0</accession>
<dbReference type="InterPro" id="IPR013783">
    <property type="entry name" value="Ig-like_fold"/>
</dbReference>
<protein>
    <submittedName>
        <fullName evidence="4">Thermostable beta-glucosidase B</fullName>
        <ecNumber evidence="4">3.2.1.21</ecNumber>
    </submittedName>
</protein>
<dbReference type="SUPFAM" id="SSF51445">
    <property type="entry name" value="(Trans)glycosidases"/>
    <property type="match status" value="1"/>
</dbReference>
<dbReference type="InterPro" id="IPR001764">
    <property type="entry name" value="Glyco_hydro_3_N"/>
</dbReference>
<gene>
    <name evidence="4" type="primary">bglB_1</name>
    <name evidence="4" type="ORF">BEI61_00121</name>
</gene>
<dbReference type="EMBL" id="MCGH01000001">
    <property type="protein sequence ID" value="ODM08492.1"/>
    <property type="molecule type" value="Genomic_DNA"/>
</dbReference>
<evidence type="ECO:0000256" key="2">
    <source>
        <dbReference type="ARBA" id="ARBA00022801"/>
    </source>
</evidence>
<evidence type="ECO:0000256" key="1">
    <source>
        <dbReference type="ARBA" id="ARBA00005336"/>
    </source>
</evidence>
<reference evidence="4 5" key="1">
    <citation type="submission" date="2016-07" db="EMBL/GenBank/DDBJ databases">
        <title>Characterization of isolates of Eisenbergiella tayi derived from blood cultures, using whole genome sequencing.</title>
        <authorList>
            <person name="Burdz T."/>
            <person name="Wiebe D."/>
            <person name="Huynh C."/>
            <person name="Bernard K."/>
        </authorList>
    </citation>
    <scope>NUCLEOTIDE SEQUENCE [LARGE SCALE GENOMIC DNA]</scope>
    <source>
        <strain evidence="4 5">NML 110608</strain>
    </source>
</reference>
<dbReference type="AlphaFoldDB" id="A0A1E3AIM0"/>
<dbReference type="InterPro" id="IPR026891">
    <property type="entry name" value="Fn3-like"/>
</dbReference>
<comment type="similarity">
    <text evidence="1">Belongs to the glycosyl hydrolase 3 family.</text>
</comment>
<dbReference type="Gene3D" id="2.60.40.10">
    <property type="entry name" value="Immunoglobulins"/>
    <property type="match status" value="1"/>
</dbReference>
<comment type="caution">
    <text evidence="4">The sequence shown here is derived from an EMBL/GenBank/DDBJ whole genome shotgun (WGS) entry which is preliminary data.</text>
</comment>
<dbReference type="InterPro" id="IPR050288">
    <property type="entry name" value="Cellulose_deg_GH3"/>
</dbReference>
<evidence type="ECO:0000259" key="3">
    <source>
        <dbReference type="SMART" id="SM01217"/>
    </source>
</evidence>
<keyword evidence="4" id="KW-0326">Glycosidase</keyword>
<dbReference type="PANTHER" id="PTHR42715:SF3">
    <property type="entry name" value="BETA-GLUCOSIDASE B-RELATED"/>
    <property type="match status" value="1"/>
</dbReference>
<dbReference type="FunFam" id="2.60.40.10:FF:000495">
    <property type="entry name" value="Periplasmic beta-glucosidase"/>
    <property type="match status" value="1"/>
</dbReference>
<dbReference type="Pfam" id="PF01915">
    <property type="entry name" value="Glyco_hydro_3_C"/>
    <property type="match status" value="1"/>
</dbReference>
<dbReference type="InterPro" id="IPR036962">
    <property type="entry name" value="Glyco_hydro_3_N_sf"/>
</dbReference>